<name>A0ABU3P3E9_9FIRM</name>
<evidence type="ECO:0000256" key="4">
    <source>
        <dbReference type="ARBA" id="ARBA00022679"/>
    </source>
</evidence>
<dbReference type="SMART" id="SM00388">
    <property type="entry name" value="HisKA"/>
    <property type="match status" value="1"/>
</dbReference>
<dbReference type="CDD" id="cd00082">
    <property type="entry name" value="HisKA"/>
    <property type="match status" value="1"/>
</dbReference>
<dbReference type="Gene3D" id="1.10.287.130">
    <property type="match status" value="1"/>
</dbReference>
<dbReference type="Proteomes" id="UP001254848">
    <property type="component" value="Unassembled WGS sequence"/>
</dbReference>
<protein>
    <recommendedName>
        <fullName evidence="2">histidine kinase</fullName>
        <ecNumber evidence="2">2.7.13.3</ecNumber>
    </recommendedName>
</protein>
<dbReference type="SMART" id="SM00387">
    <property type="entry name" value="HATPase_c"/>
    <property type="match status" value="1"/>
</dbReference>
<dbReference type="Gene3D" id="3.30.565.10">
    <property type="entry name" value="Histidine kinase-like ATPase, C-terminal domain"/>
    <property type="match status" value="1"/>
</dbReference>
<keyword evidence="3" id="KW-0597">Phosphoprotein</keyword>
<comment type="catalytic activity">
    <reaction evidence="1">
        <text>ATP + protein L-histidine = ADP + protein N-phospho-L-histidine.</text>
        <dbReference type="EC" id="2.7.13.3"/>
    </reaction>
</comment>
<evidence type="ECO:0000256" key="1">
    <source>
        <dbReference type="ARBA" id="ARBA00000085"/>
    </source>
</evidence>
<dbReference type="RefSeq" id="WP_413782015.1">
    <property type="nucleotide sequence ID" value="NZ_JAUOZS010000001.1"/>
</dbReference>
<dbReference type="InterPro" id="IPR005467">
    <property type="entry name" value="His_kinase_dom"/>
</dbReference>
<keyword evidence="10" id="KW-1133">Transmembrane helix</keyword>
<feature type="domain" description="Histidine kinase" evidence="11">
    <location>
        <begin position="282"/>
        <end position="490"/>
    </location>
</feature>
<dbReference type="InterPro" id="IPR036890">
    <property type="entry name" value="HATPase_C_sf"/>
</dbReference>
<evidence type="ECO:0000313" key="12">
    <source>
        <dbReference type="EMBL" id="MDT8903560.1"/>
    </source>
</evidence>
<dbReference type="PRINTS" id="PR00344">
    <property type="entry name" value="BCTRLSENSOR"/>
</dbReference>
<keyword evidence="9" id="KW-0175">Coiled coil</keyword>
<reference evidence="12 13" key="1">
    <citation type="submission" date="2023-07" db="EMBL/GenBank/DDBJ databases">
        <title>The novel representative of Negativicutes class, Anaeroselena agilis gen. nov. sp. nov.</title>
        <authorList>
            <person name="Prokofeva M.I."/>
            <person name="Elcheninov A.G."/>
            <person name="Klyukina A."/>
            <person name="Kublanov I.V."/>
            <person name="Frolov E.N."/>
            <person name="Podosokorskaya O.A."/>
        </authorList>
    </citation>
    <scope>NUCLEOTIDE SEQUENCE [LARGE SCALE GENOMIC DNA]</scope>
    <source>
        <strain evidence="12 13">4137-cl</strain>
    </source>
</reference>
<feature type="coiled-coil region" evidence="9">
    <location>
        <begin position="253"/>
        <end position="280"/>
    </location>
</feature>
<evidence type="ECO:0000256" key="9">
    <source>
        <dbReference type="SAM" id="Coils"/>
    </source>
</evidence>
<evidence type="ECO:0000256" key="6">
    <source>
        <dbReference type="ARBA" id="ARBA00022777"/>
    </source>
</evidence>
<dbReference type="InterPro" id="IPR004358">
    <property type="entry name" value="Sig_transdc_His_kin-like_C"/>
</dbReference>
<keyword evidence="10" id="KW-0472">Membrane</keyword>
<evidence type="ECO:0000256" key="8">
    <source>
        <dbReference type="ARBA" id="ARBA00023012"/>
    </source>
</evidence>
<keyword evidence="13" id="KW-1185">Reference proteome</keyword>
<evidence type="ECO:0000259" key="11">
    <source>
        <dbReference type="PROSITE" id="PS50109"/>
    </source>
</evidence>
<comment type="caution">
    <text evidence="12">The sequence shown here is derived from an EMBL/GenBank/DDBJ whole genome shotgun (WGS) entry which is preliminary data.</text>
</comment>
<keyword evidence="8" id="KW-0902">Two-component regulatory system</keyword>
<evidence type="ECO:0000313" key="13">
    <source>
        <dbReference type="Proteomes" id="UP001254848"/>
    </source>
</evidence>
<dbReference type="PANTHER" id="PTHR43065:SF10">
    <property type="entry name" value="PEROXIDE STRESS-ACTIVATED HISTIDINE KINASE MAK3"/>
    <property type="match status" value="1"/>
</dbReference>
<evidence type="ECO:0000256" key="3">
    <source>
        <dbReference type="ARBA" id="ARBA00022553"/>
    </source>
</evidence>
<dbReference type="EMBL" id="JAUOZS010000001">
    <property type="protein sequence ID" value="MDT8903560.1"/>
    <property type="molecule type" value="Genomic_DNA"/>
</dbReference>
<dbReference type="Pfam" id="PF02518">
    <property type="entry name" value="HATPase_c"/>
    <property type="match status" value="1"/>
</dbReference>
<dbReference type="InterPro" id="IPR036097">
    <property type="entry name" value="HisK_dim/P_sf"/>
</dbReference>
<gene>
    <name evidence="12" type="ORF">Q4T40_20225</name>
</gene>
<dbReference type="InterPro" id="IPR003594">
    <property type="entry name" value="HATPase_dom"/>
</dbReference>
<dbReference type="PANTHER" id="PTHR43065">
    <property type="entry name" value="SENSOR HISTIDINE KINASE"/>
    <property type="match status" value="1"/>
</dbReference>
<dbReference type="SUPFAM" id="SSF47384">
    <property type="entry name" value="Homodimeric domain of signal transducing histidine kinase"/>
    <property type="match status" value="1"/>
</dbReference>
<organism evidence="12 13">
    <name type="scientific">Anaeroselena agilis</name>
    <dbReference type="NCBI Taxonomy" id="3063788"/>
    <lineage>
        <taxon>Bacteria</taxon>
        <taxon>Bacillati</taxon>
        <taxon>Bacillota</taxon>
        <taxon>Negativicutes</taxon>
        <taxon>Acetonemataceae</taxon>
        <taxon>Anaeroselena</taxon>
    </lineage>
</organism>
<dbReference type="Gene3D" id="6.10.340.10">
    <property type="match status" value="1"/>
</dbReference>
<dbReference type="InterPro" id="IPR003661">
    <property type="entry name" value="HisK_dim/P_dom"/>
</dbReference>
<sequence>MWPRSLRGRLLILTVVVVALPIMAASYFMMVNAEQALVAEKQAKLFGAARMLDEFLAGSYDDILDRRNLAGAERTERIAALNRELAAYTDQVAAAYPGIGVGYYSRELDAIITYGPSSVFADKVGLPIGPTHEGRVVMATGRPRVQEGPLVRGDIMNAMHPIIRHDKVIGYIWANELTADIDMQIRAMTRQAYLAIALGLIIGIAGVVYLVGWLATDIELIKGGLVRLKSDLTHQLPRLGGEMGEISAAINDMALSLSAKRRLEEQVQRAERLALAGELAAGLAHEIRNPMMAVKGFAQLLREEITPAEQSEYTDIIIKETARMNRLIEELLTFARPPASGVGPTDINTVVADSLLLIEPKAARSGIELVRSFAPNLPMVKVDGERFKQVLINVLINASQAVDSDGEIRIRTFFDFADRTVRVSVADTGVGISPENIGKLFDPFFTTKDGGTGLGLSVADRLMASWGGKILVDSTLGQGSVFTLALPALEGDKDEQE</sequence>
<dbReference type="EC" id="2.7.13.3" evidence="2"/>
<proteinExistence type="predicted"/>
<keyword evidence="4" id="KW-0808">Transferase</keyword>
<dbReference type="PROSITE" id="PS50109">
    <property type="entry name" value="HIS_KIN"/>
    <property type="match status" value="1"/>
</dbReference>
<keyword evidence="6" id="KW-0418">Kinase</keyword>
<dbReference type="GO" id="GO:0005524">
    <property type="term" value="F:ATP binding"/>
    <property type="evidence" value="ECO:0007669"/>
    <property type="project" value="UniProtKB-KW"/>
</dbReference>
<evidence type="ECO:0000256" key="7">
    <source>
        <dbReference type="ARBA" id="ARBA00022840"/>
    </source>
</evidence>
<evidence type="ECO:0000256" key="10">
    <source>
        <dbReference type="SAM" id="Phobius"/>
    </source>
</evidence>
<keyword evidence="10" id="KW-0812">Transmembrane</keyword>
<keyword evidence="5" id="KW-0547">Nucleotide-binding</keyword>
<accession>A0ABU3P3E9</accession>
<dbReference type="SUPFAM" id="SSF55874">
    <property type="entry name" value="ATPase domain of HSP90 chaperone/DNA topoisomerase II/histidine kinase"/>
    <property type="match status" value="1"/>
</dbReference>
<keyword evidence="7 12" id="KW-0067">ATP-binding</keyword>
<evidence type="ECO:0000256" key="5">
    <source>
        <dbReference type="ARBA" id="ARBA00022741"/>
    </source>
</evidence>
<feature type="transmembrane region" description="Helical" evidence="10">
    <location>
        <begin position="192"/>
        <end position="215"/>
    </location>
</feature>
<evidence type="ECO:0000256" key="2">
    <source>
        <dbReference type="ARBA" id="ARBA00012438"/>
    </source>
</evidence>
<dbReference type="Pfam" id="PF00512">
    <property type="entry name" value="HisKA"/>
    <property type="match status" value="1"/>
</dbReference>